<organism evidence="1 2">
    <name type="scientific">Vanilla planifolia</name>
    <name type="common">Vanilla</name>
    <dbReference type="NCBI Taxonomy" id="51239"/>
    <lineage>
        <taxon>Eukaryota</taxon>
        <taxon>Viridiplantae</taxon>
        <taxon>Streptophyta</taxon>
        <taxon>Embryophyta</taxon>
        <taxon>Tracheophyta</taxon>
        <taxon>Spermatophyta</taxon>
        <taxon>Magnoliopsida</taxon>
        <taxon>Liliopsida</taxon>
        <taxon>Asparagales</taxon>
        <taxon>Orchidaceae</taxon>
        <taxon>Vanilloideae</taxon>
        <taxon>Vanilleae</taxon>
        <taxon>Vanilla</taxon>
    </lineage>
</organism>
<evidence type="ECO:0000313" key="1">
    <source>
        <dbReference type="EMBL" id="KAG0478415.1"/>
    </source>
</evidence>
<dbReference type="AlphaFoldDB" id="A0A835QRR2"/>
<accession>A0A835QRR2</accession>
<sequence length="111" mass="12851">MEGMASASAGVRKAAKPDIAAERWAGPVGCSTWTVYTWVWLKKVMEERGREIVEDMEDRKRKRITGIEEFTISDSGQGKDDKSVEWIDIYSWMQDGDRRLVVGIRRRNWRA</sequence>
<evidence type="ECO:0000313" key="2">
    <source>
        <dbReference type="Proteomes" id="UP000639772"/>
    </source>
</evidence>
<comment type="caution">
    <text evidence="1">The sequence shown here is derived from an EMBL/GenBank/DDBJ whole genome shotgun (WGS) entry which is preliminary data.</text>
</comment>
<dbReference type="EMBL" id="JADCNM010000006">
    <property type="protein sequence ID" value="KAG0478415.1"/>
    <property type="molecule type" value="Genomic_DNA"/>
</dbReference>
<protein>
    <submittedName>
        <fullName evidence="1">Uncharacterized protein</fullName>
    </submittedName>
</protein>
<gene>
    <name evidence="1" type="ORF">HPP92_013134</name>
</gene>
<dbReference type="Proteomes" id="UP000639772">
    <property type="component" value="Chromosome 6"/>
</dbReference>
<proteinExistence type="predicted"/>
<reference evidence="1 2" key="1">
    <citation type="journal article" date="2020" name="Nat. Food">
        <title>A phased Vanilla planifolia genome enables genetic improvement of flavour and production.</title>
        <authorList>
            <person name="Hasing T."/>
            <person name="Tang H."/>
            <person name="Brym M."/>
            <person name="Khazi F."/>
            <person name="Huang T."/>
            <person name="Chambers A.H."/>
        </authorList>
    </citation>
    <scope>NUCLEOTIDE SEQUENCE [LARGE SCALE GENOMIC DNA]</scope>
    <source>
        <tissue evidence="1">Leaf</tissue>
    </source>
</reference>
<name>A0A835QRR2_VANPL</name>